<organism evidence="1 2">
    <name type="scientific">Purpureocillium lilacinum</name>
    <name type="common">Paecilomyces lilacinus</name>
    <dbReference type="NCBI Taxonomy" id="33203"/>
    <lineage>
        <taxon>Eukaryota</taxon>
        <taxon>Fungi</taxon>
        <taxon>Dikarya</taxon>
        <taxon>Ascomycota</taxon>
        <taxon>Pezizomycotina</taxon>
        <taxon>Sordariomycetes</taxon>
        <taxon>Hypocreomycetidae</taxon>
        <taxon>Hypocreales</taxon>
        <taxon>Ophiocordycipitaceae</taxon>
        <taxon>Purpureocillium</taxon>
    </lineage>
</organism>
<evidence type="ECO:0000313" key="2">
    <source>
        <dbReference type="Proteomes" id="UP001638806"/>
    </source>
</evidence>
<proteinExistence type="predicted"/>
<sequence>MDVEKIPVMEDGPVNGAAENGTSMATDTGIVFPPPRDAAKVPVSKAKIQATPTFHYGYMPLSPSSSSAAASGAEAGPVGEDTAAALRAFQEFFKLKVDGVFGPETRSAMAEDRCGFPDLTQSVDFTVLGPWKDRNIRYTFGAQSSQLPAETCKAAIRRALKTWADAGVGLTFTEVAAAQSPEVFVEFRPANDPDHSMVGGVLAHADFPPGYSVIEHKWVDGAVAGAFDIETVGLHEFGHILGLAHSSVAGAVMYPSVSSNLTKRSLTEDDRLAIRNLYPAWRFLGGLYYGTPAVVSWAPGRTDVFVRGTNNAVYHKWQAGGGGSGWSPGETAYESLGGTIYGDVTAVSWGPNRIDLFALGTDNACWHKWWDGSAWRGWESLGGGIIGDICAVSWGANRLDLFVRGMNNGVYHKAWNGSAWTPSVTGWTHLGAPSWAAPRRQLGARPHRRARPRHQQRRLPEDVERRRLAALGAGLAAPRRDRHGRRHPRGQGAEPPGPVCARDEQRRVPEELERQRVGAERDGLDEPGGVVMSRPSAAAWGGGRITLAAQGTNNSVYKKEFNGSAWADWESIGGVVTDAPVVDPRGGDRAAVYARGTNASLYAYD</sequence>
<keyword evidence="2" id="KW-1185">Reference proteome</keyword>
<name>A0ACC4D9U0_PURLI</name>
<protein>
    <submittedName>
        <fullName evidence="1">Uncharacterized protein</fullName>
    </submittedName>
</protein>
<gene>
    <name evidence="1" type="ORF">ACCO45_012944</name>
</gene>
<dbReference type="Proteomes" id="UP001638806">
    <property type="component" value="Unassembled WGS sequence"/>
</dbReference>
<accession>A0ACC4D9U0</accession>
<reference evidence="1" key="1">
    <citation type="submission" date="2024-12" db="EMBL/GenBank/DDBJ databases">
        <title>Comparative genomics and development of molecular markers within Purpureocillium lilacinum and among Purpureocillium species.</title>
        <authorList>
            <person name="Yeh Z.-Y."/>
            <person name="Ni N.-T."/>
            <person name="Lo P.-H."/>
            <person name="Mushyakhwo K."/>
            <person name="Lin C.-F."/>
            <person name="Nai Y.-S."/>
        </authorList>
    </citation>
    <scope>NUCLEOTIDE SEQUENCE</scope>
    <source>
        <strain evidence="1">NCHU-NPUST-175</strain>
    </source>
</reference>
<dbReference type="EMBL" id="JBGNUJ010000012">
    <property type="protein sequence ID" value="KAL3953001.1"/>
    <property type="molecule type" value="Genomic_DNA"/>
</dbReference>
<evidence type="ECO:0000313" key="1">
    <source>
        <dbReference type="EMBL" id="KAL3953001.1"/>
    </source>
</evidence>
<comment type="caution">
    <text evidence="1">The sequence shown here is derived from an EMBL/GenBank/DDBJ whole genome shotgun (WGS) entry which is preliminary data.</text>
</comment>